<dbReference type="OMA" id="ETWAANG"/>
<dbReference type="Proteomes" id="UP000016924">
    <property type="component" value="Unassembled WGS sequence"/>
</dbReference>
<dbReference type="Gene3D" id="3.40.50.1820">
    <property type="entry name" value="alpha/beta hydrolase"/>
    <property type="match status" value="1"/>
</dbReference>
<dbReference type="HOGENOM" id="CLU_006586_10_6_1"/>
<evidence type="ECO:0000259" key="4">
    <source>
        <dbReference type="Pfam" id="PF00135"/>
    </source>
</evidence>
<sequence length="570" mass="63115">MRSSLLAVLAFAYAVAAGTPHHQGGKGNRQPYVRVRNGTYSGVYSAEYDQDFFLGIPYAQPPIEDLRFRTPQSLNTRWRGARNATAYTPTCVGYGGDQIGYEVSEDCLYLNVVRPAGIKRRNLPVAFWIHGGGYFMGSGVDRRYNLTFMVQNGVDIGKPFIGVSINYRLSAWGFLNSEEVQESGQTNLGLRDQRLAMQWVRENIGAFGGDPDKVTIFGESAGASSVGYQLTAYNGRDDKLFRGAIMQSGSPVYYGSVNDTEYFQPLYNSVVNQAGCSGAADTLQCLRDVPYAQLNAVINQTEFRGTFVPAIDGDFFQRLISTQLEDGAFVHVPIISGANSDEGTAFSPQGINTTEIFYQNVVNPTGRFFRRLPEWFGQAILEAYPDIPALGIPGTPPLPADFRPGPPFGAQFRRSAAYYGDATFIAPRRQTCQTWAGAGVPAYCYRFNVIVAGIPAIIGATHFQEVAFVFYNLQGVGYALNPFTNKTEEYTELARLMTSSWASFVVDQDPNSFRAGGRAFAEVEPWPRYDNADPQDFVWSVNETSYAEPDTYRAEGMRLINENAEEVYHR</sequence>
<evidence type="ECO:0000256" key="2">
    <source>
        <dbReference type="ARBA" id="ARBA00022801"/>
    </source>
</evidence>
<feature type="signal peptide" evidence="3">
    <location>
        <begin position="1"/>
        <end position="17"/>
    </location>
</feature>
<comment type="similarity">
    <text evidence="1 3">Belongs to the type-B carboxylesterase/lipase family.</text>
</comment>
<evidence type="ECO:0000313" key="5">
    <source>
        <dbReference type="EMBL" id="EON65315.1"/>
    </source>
</evidence>
<keyword evidence="6" id="KW-1185">Reference proteome</keyword>
<keyword evidence="3" id="KW-0732">Signal</keyword>
<feature type="chain" id="PRO_5005145868" description="Carboxylic ester hydrolase" evidence="3">
    <location>
        <begin position="18"/>
        <end position="570"/>
    </location>
</feature>
<dbReference type="InterPro" id="IPR002018">
    <property type="entry name" value="CarbesteraseB"/>
</dbReference>
<evidence type="ECO:0000313" key="6">
    <source>
        <dbReference type="Proteomes" id="UP000016924"/>
    </source>
</evidence>
<proteinExistence type="inferred from homology"/>
<dbReference type="EMBL" id="JH767573">
    <property type="protein sequence ID" value="EON65315.1"/>
    <property type="molecule type" value="Genomic_DNA"/>
</dbReference>
<dbReference type="SUPFAM" id="SSF53474">
    <property type="entry name" value="alpha/beta-Hydrolases"/>
    <property type="match status" value="1"/>
</dbReference>
<dbReference type="PROSITE" id="PS00941">
    <property type="entry name" value="CARBOXYLESTERASE_B_2"/>
    <property type="match status" value="1"/>
</dbReference>
<accession>R7YTU5</accession>
<name>R7YTU5_CONA1</name>
<dbReference type="InterPro" id="IPR019819">
    <property type="entry name" value="Carboxylesterase_B_CS"/>
</dbReference>
<dbReference type="GeneID" id="19901864"/>
<dbReference type="OrthoDB" id="408631at2759"/>
<keyword evidence="2 3" id="KW-0378">Hydrolase</keyword>
<dbReference type="Pfam" id="PF00135">
    <property type="entry name" value="COesterase"/>
    <property type="match status" value="1"/>
</dbReference>
<dbReference type="InterPro" id="IPR050654">
    <property type="entry name" value="AChE-related_enzymes"/>
</dbReference>
<dbReference type="PANTHER" id="PTHR43918:SF4">
    <property type="entry name" value="CARBOXYLIC ESTER HYDROLASE"/>
    <property type="match status" value="1"/>
</dbReference>
<organism evidence="5 6">
    <name type="scientific">Coniosporium apollinis (strain CBS 100218)</name>
    <name type="common">Rock-inhabiting black yeast</name>
    <dbReference type="NCBI Taxonomy" id="1168221"/>
    <lineage>
        <taxon>Eukaryota</taxon>
        <taxon>Fungi</taxon>
        <taxon>Dikarya</taxon>
        <taxon>Ascomycota</taxon>
        <taxon>Pezizomycotina</taxon>
        <taxon>Dothideomycetes</taxon>
        <taxon>Dothideomycetes incertae sedis</taxon>
        <taxon>Coniosporium</taxon>
    </lineage>
</organism>
<dbReference type="PANTHER" id="PTHR43918">
    <property type="entry name" value="ACETYLCHOLINESTERASE"/>
    <property type="match status" value="1"/>
</dbReference>
<dbReference type="GO" id="GO:0052689">
    <property type="term" value="F:carboxylic ester hydrolase activity"/>
    <property type="evidence" value="ECO:0007669"/>
    <property type="project" value="TreeGrafter"/>
</dbReference>
<feature type="domain" description="Carboxylesterase type B" evidence="4">
    <location>
        <begin position="30"/>
        <end position="535"/>
    </location>
</feature>
<dbReference type="STRING" id="1168221.R7YTU5"/>
<dbReference type="InterPro" id="IPR019826">
    <property type="entry name" value="Carboxylesterase_B_AS"/>
</dbReference>
<dbReference type="eggNOG" id="KOG4389">
    <property type="taxonomic scope" value="Eukaryota"/>
</dbReference>
<reference evidence="6" key="1">
    <citation type="submission" date="2012-06" db="EMBL/GenBank/DDBJ databases">
        <title>The genome sequence of Coniosporium apollinis CBS 100218.</title>
        <authorList>
            <consortium name="The Broad Institute Genome Sequencing Platform"/>
            <person name="Cuomo C."/>
            <person name="Gorbushina A."/>
            <person name="Noack S."/>
            <person name="Walker B."/>
            <person name="Young S.K."/>
            <person name="Zeng Q."/>
            <person name="Gargeya S."/>
            <person name="Fitzgerald M."/>
            <person name="Haas B."/>
            <person name="Abouelleil A."/>
            <person name="Alvarado L."/>
            <person name="Arachchi H.M."/>
            <person name="Berlin A.M."/>
            <person name="Chapman S.B."/>
            <person name="Goldberg J."/>
            <person name="Griggs A."/>
            <person name="Gujja S."/>
            <person name="Hansen M."/>
            <person name="Howarth C."/>
            <person name="Imamovic A."/>
            <person name="Larimer J."/>
            <person name="McCowan C."/>
            <person name="Montmayeur A."/>
            <person name="Murphy C."/>
            <person name="Neiman D."/>
            <person name="Pearson M."/>
            <person name="Priest M."/>
            <person name="Roberts A."/>
            <person name="Saif S."/>
            <person name="Shea T."/>
            <person name="Sisk P."/>
            <person name="Sykes S."/>
            <person name="Wortman J."/>
            <person name="Nusbaum C."/>
            <person name="Birren B."/>
        </authorList>
    </citation>
    <scope>NUCLEOTIDE SEQUENCE [LARGE SCALE GENOMIC DNA]</scope>
    <source>
        <strain evidence="6">CBS 100218</strain>
    </source>
</reference>
<dbReference type="AlphaFoldDB" id="R7YTU5"/>
<dbReference type="EC" id="3.1.1.-" evidence="3"/>
<dbReference type="ESTHER" id="cona1-r7ytu5">
    <property type="family name" value="Fungal_carboxylesterase_lipase"/>
</dbReference>
<gene>
    <name evidence="5" type="ORF">W97_04553</name>
</gene>
<evidence type="ECO:0000256" key="3">
    <source>
        <dbReference type="RuleBase" id="RU361235"/>
    </source>
</evidence>
<dbReference type="PROSITE" id="PS00122">
    <property type="entry name" value="CARBOXYLESTERASE_B_1"/>
    <property type="match status" value="1"/>
</dbReference>
<dbReference type="InterPro" id="IPR029058">
    <property type="entry name" value="AB_hydrolase_fold"/>
</dbReference>
<evidence type="ECO:0000256" key="1">
    <source>
        <dbReference type="ARBA" id="ARBA00005964"/>
    </source>
</evidence>
<dbReference type="RefSeq" id="XP_007780632.1">
    <property type="nucleotide sequence ID" value="XM_007782442.1"/>
</dbReference>
<protein>
    <recommendedName>
        <fullName evidence="3">Carboxylic ester hydrolase</fullName>
        <ecNumber evidence="3">3.1.1.-</ecNumber>
    </recommendedName>
</protein>